<keyword evidence="1" id="KW-0472">Membrane</keyword>
<evidence type="ECO:0008006" key="4">
    <source>
        <dbReference type="Google" id="ProtNLM"/>
    </source>
</evidence>
<dbReference type="Proteomes" id="UP001497527">
    <property type="component" value="Unassembled WGS sequence"/>
</dbReference>
<protein>
    <recommendedName>
        <fullName evidence="4">DUF5640 domain-containing protein</fullName>
    </recommendedName>
</protein>
<dbReference type="EMBL" id="CAXJIO010000017">
    <property type="protein sequence ID" value="CAL2104552.1"/>
    <property type="molecule type" value="Genomic_DNA"/>
</dbReference>
<proteinExistence type="predicted"/>
<accession>A0ABP1F827</accession>
<evidence type="ECO:0000256" key="1">
    <source>
        <dbReference type="SAM" id="Phobius"/>
    </source>
</evidence>
<dbReference type="RefSeq" id="WP_348718842.1">
    <property type="nucleotide sequence ID" value="NZ_CAXJIO010000017.1"/>
</dbReference>
<feature type="transmembrane region" description="Helical" evidence="1">
    <location>
        <begin position="7"/>
        <end position="29"/>
    </location>
</feature>
<reference evidence="2 3" key="1">
    <citation type="submission" date="2024-05" db="EMBL/GenBank/DDBJ databases">
        <authorList>
            <person name="Duchaud E."/>
        </authorList>
    </citation>
    <scope>NUCLEOTIDE SEQUENCE [LARGE SCALE GENOMIC DNA]</scope>
    <source>
        <strain evidence="2">Ena-SAMPLE-TAB-13-05-2024-13:56:06:370-140308</strain>
    </source>
</reference>
<gene>
    <name evidence="2" type="ORF">T190423A01A_80089</name>
</gene>
<evidence type="ECO:0000313" key="3">
    <source>
        <dbReference type="Proteomes" id="UP001497527"/>
    </source>
</evidence>
<keyword evidence="1" id="KW-1133">Transmembrane helix</keyword>
<keyword evidence="1" id="KW-0812">Transmembrane</keyword>
<comment type="caution">
    <text evidence="2">The sequence shown here is derived from an EMBL/GenBank/DDBJ whole genome shotgun (WGS) entry which is preliminary data.</text>
</comment>
<name>A0ABP1F827_9FLAO</name>
<keyword evidence="3" id="KW-1185">Reference proteome</keyword>
<evidence type="ECO:0000313" key="2">
    <source>
        <dbReference type="EMBL" id="CAL2104552.1"/>
    </source>
</evidence>
<organism evidence="2 3">
    <name type="scientific">Tenacibaculum polynesiense</name>
    <dbReference type="NCBI Taxonomy" id="3137857"/>
    <lineage>
        <taxon>Bacteria</taxon>
        <taxon>Pseudomonadati</taxon>
        <taxon>Bacteroidota</taxon>
        <taxon>Flavobacteriia</taxon>
        <taxon>Flavobacteriales</taxon>
        <taxon>Flavobacteriaceae</taxon>
        <taxon>Tenacibaculum</taxon>
    </lineage>
</organism>
<sequence length="182" mass="21021">MKIANSIFKVLGYIIILGGLATLVVYALYPSPDEWEYYTQEGSIETQYVTKDVTEEKTKKIITTTKKNVKNNNVVSLVGKWKVVYKNLNGSVIYNIKKEGKTYNAFTYEVQDENGYGEKVPSVKTLIVKYFNGKKGKGIYKVEFEGKKYDIPCKINLKDNSTFLLSYDYYGYKDTEVWKREN</sequence>